<dbReference type="GO" id="GO:0009228">
    <property type="term" value="P:thiamine biosynthetic process"/>
    <property type="evidence" value="ECO:0007669"/>
    <property type="project" value="UniProtKB-KW"/>
</dbReference>
<dbReference type="PANTHER" id="PTHR13847">
    <property type="entry name" value="SARCOSINE DEHYDROGENASE-RELATED"/>
    <property type="match status" value="1"/>
</dbReference>
<dbReference type="Pfam" id="PF01266">
    <property type="entry name" value="DAO"/>
    <property type="match status" value="1"/>
</dbReference>
<evidence type="ECO:0000313" key="8">
    <source>
        <dbReference type="Proteomes" id="UP000621454"/>
    </source>
</evidence>
<dbReference type="Gene3D" id="3.30.9.10">
    <property type="entry name" value="D-Amino Acid Oxidase, subunit A, domain 2"/>
    <property type="match status" value="1"/>
</dbReference>
<comment type="pathway">
    <text evidence="1">Cofactor biosynthesis; thiamine diphosphate biosynthesis.</text>
</comment>
<dbReference type="GO" id="GO:0005737">
    <property type="term" value="C:cytoplasm"/>
    <property type="evidence" value="ECO:0007669"/>
    <property type="project" value="TreeGrafter"/>
</dbReference>
<dbReference type="GO" id="GO:0050660">
    <property type="term" value="F:flavin adenine dinucleotide binding"/>
    <property type="evidence" value="ECO:0007669"/>
    <property type="project" value="InterPro"/>
</dbReference>
<dbReference type="GO" id="GO:0043799">
    <property type="term" value="F:glycine oxidase activity"/>
    <property type="evidence" value="ECO:0007669"/>
    <property type="project" value="UniProtKB-EC"/>
</dbReference>
<reference evidence="7" key="2">
    <citation type="submission" date="2020-09" db="EMBL/GenBank/DDBJ databases">
        <authorList>
            <person name="Sun Q."/>
            <person name="Zhou Y."/>
        </authorList>
    </citation>
    <scope>NUCLEOTIDE SEQUENCE</scope>
    <source>
        <strain evidence="7">CGMCC 1.12827</strain>
    </source>
</reference>
<organism evidence="7 8">
    <name type="scientific">Gordonia jinhuaensis</name>
    <dbReference type="NCBI Taxonomy" id="1517702"/>
    <lineage>
        <taxon>Bacteria</taxon>
        <taxon>Bacillati</taxon>
        <taxon>Actinomycetota</taxon>
        <taxon>Actinomycetes</taxon>
        <taxon>Mycobacteriales</taxon>
        <taxon>Gordoniaceae</taxon>
        <taxon>Gordonia</taxon>
    </lineage>
</organism>
<dbReference type="Proteomes" id="UP000621454">
    <property type="component" value="Unassembled WGS sequence"/>
</dbReference>
<evidence type="ECO:0000256" key="2">
    <source>
        <dbReference type="ARBA" id="ARBA00022977"/>
    </source>
</evidence>
<dbReference type="SUPFAM" id="SSF54373">
    <property type="entry name" value="FAD-linked reductases, C-terminal domain"/>
    <property type="match status" value="1"/>
</dbReference>
<dbReference type="InterPro" id="IPR006076">
    <property type="entry name" value="FAD-dep_OxRdtase"/>
</dbReference>
<dbReference type="AlphaFoldDB" id="A0A916WXP1"/>
<evidence type="ECO:0000256" key="5">
    <source>
        <dbReference type="ARBA" id="ARBA00050018"/>
    </source>
</evidence>
<reference evidence="7" key="1">
    <citation type="journal article" date="2014" name="Int. J. Syst. Evol. Microbiol.">
        <title>Complete genome sequence of Corynebacterium casei LMG S-19264T (=DSM 44701T), isolated from a smear-ripened cheese.</title>
        <authorList>
            <consortium name="US DOE Joint Genome Institute (JGI-PGF)"/>
            <person name="Walter F."/>
            <person name="Albersmeier A."/>
            <person name="Kalinowski J."/>
            <person name="Ruckert C."/>
        </authorList>
    </citation>
    <scope>NUCLEOTIDE SEQUENCE</scope>
    <source>
        <strain evidence="7">CGMCC 1.12827</strain>
    </source>
</reference>
<keyword evidence="8" id="KW-1185">Reference proteome</keyword>
<keyword evidence="2" id="KW-0784">Thiamine biosynthesis</keyword>
<evidence type="ECO:0000259" key="6">
    <source>
        <dbReference type="Pfam" id="PF01266"/>
    </source>
</evidence>
<evidence type="ECO:0000256" key="1">
    <source>
        <dbReference type="ARBA" id="ARBA00004948"/>
    </source>
</evidence>
<dbReference type="NCBIfam" id="TIGR02352">
    <property type="entry name" value="thiamin_ThiO"/>
    <property type="match status" value="1"/>
</dbReference>
<dbReference type="PANTHER" id="PTHR13847:SF289">
    <property type="entry name" value="GLYCINE OXIDASE"/>
    <property type="match status" value="1"/>
</dbReference>
<gene>
    <name evidence="7" type="primary">thiO</name>
    <name evidence="7" type="ORF">GCM10011489_31880</name>
</gene>
<feature type="domain" description="FAD dependent oxidoreductase" evidence="6">
    <location>
        <begin position="5"/>
        <end position="341"/>
    </location>
</feature>
<dbReference type="InterPro" id="IPR036188">
    <property type="entry name" value="FAD/NAD-bd_sf"/>
</dbReference>
<evidence type="ECO:0000256" key="3">
    <source>
        <dbReference type="ARBA" id="ARBA00023002"/>
    </source>
</evidence>
<dbReference type="RefSeq" id="WP_188587614.1">
    <property type="nucleotide sequence ID" value="NZ_BMGC01000030.1"/>
</dbReference>
<dbReference type="EMBL" id="BMGC01000030">
    <property type="protein sequence ID" value="GGB41948.1"/>
    <property type="molecule type" value="Genomic_DNA"/>
</dbReference>
<proteinExistence type="predicted"/>
<name>A0A916WXP1_9ACTN</name>
<dbReference type="InterPro" id="IPR012727">
    <property type="entry name" value="Gly_oxidase_ThiO"/>
</dbReference>
<dbReference type="SUPFAM" id="SSF51905">
    <property type="entry name" value="FAD/NAD(P)-binding domain"/>
    <property type="match status" value="1"/>
</dbReference>
<evidence type="ECO:0000313" key="7">
    <source>
        <dbReference type="EMBL" id="GGB41948.1"/>
    </source>
</evidence>
<keyword evidence="3" id="KW-0560">Oxidoreductase</keyword>
<accession>A0A916WXP1</accession>
<comment type="catalytic activity">
    <reaction evidence="4">
        <text>glycine + O2 + H2O = glyoxylate + H2O2 + NH4(+)</text>
        <dbReference type="Rhea" id="RHEA:11532"/>
        <dbReference type="ChEBI" id="CHEBI:15377"/>
        <dbReference type="ChEBI" id="CHEBI:15379"/>
        <dbReference type="ChEBI" id="CHEBI:16240"/>
        <dbReference type="ChEBI" id="CHEBI:28938"/>
        <dbReference type="ChEBI" id="CHEBI:36655"/>
        <dbReference type="ChEBI" id="CHEBI:57305"/>
        <dbReference type="EC" id="1.4.3.19"/>
    </reaction>
</comment>
<comment type="caution">
    <text evidence="7">The sequence shown here is derived from an EMBL/GenBank/DDBJ whole genome shotgun (WGS) entry which is preliminary data.</text>
</comment>
<sequence length="369" mass="39045">MTSTLAVIGGGVIGLTCALRALESGWQVTVFDNGERGRASWVAAAMLGDLGEGHPGEERQLELAHESGSLWPALLAEIGAPGGDSLQTATETLFVGFDRADLDEFARLASTVWTPDDDVAVVDVGELTLREPMLSPRVRGGYLAKDEGALDNRRVVQALADAVIARGGQLVTRRIDEIDEMARAGDRHPDQILLAAGIDTRRLCPRIPLIAQKGEAVRLRAGHDTSPPPSAVVRAKVHGRDVYIVPRHDGVVVGATQYEVADADDLAPRIGGVKDLLDDAFLVMPGLREYRLADITAAMRPATPDGLPVVGRLDDHTLVATGHGREGMMLAPLTGALVADLLDGSAAGSAAVSAGRRSTFDDLSPRRFT</sequence>
<evidence type="ECO:0000256" key="4">
    <source>
        <dbReference type="ARBA" id="ARBA00049872"/>
    </source>
</evidence>
<protein>
    <recommendedName>
        <fullName evidence="5">glycine oxidase</fullName>
        <ecNumber evidence="5">1.4.3.19</ecNumber>
    </recommendedName>
</protein>
<dbReference type="EC" id="1.4.3.19" evidence="5"/>
<dbReference type="Gene3D" id="3.50.50.60">
    <property type="entry name" value="FAD/NAD(P)-binding domain"/>
    <property type="match status" value="1"/>
</dbReference>